<organism evidence="1 2">
    <name type="scientific">Leptospira fainei serovar Hurstbridge str. BUT 6</name>
    <dbReference type="NCBI Taxonomy" id="1193011"/>
    <lineage>
        <taxon>Bacteria</taxon>
        <taxon>Pseudomonadati</taxon>
        <taxon>Spirochaetota</taxon>
        <taxon>Spirochaetia</taxon>
        <taxon>Leptospirales</taxon>
        <taxon>Leptospiraceae</taxon>
        <taxon>Leptospira</taxon>
    </lineage>
</organism>
<dbReference type="Proteomes" id="UP000014540">
    <property type="component" value="Unassembled WGS sequence"/>
</dbReference>
<evidence type="ECO:0000313" key="2">
    <source>
        <dbReference type="Proteomes" id="UP000014540"/>
    </source>
</evidence>
<reference evidence="1" key="1">
    <citation type="submission" date="2013-04" db="EMBL/GenBank/DDBJ databases">
        <authorList>
            <person name="Harkins D.M."/>
            <person name="Durkin A.S."/>
            <person name="Selengut J.D."/>
            <person name="Sanka R."/>
            <person name="DePew J."/>
            <person name="Purushe J."/>
            <person name="Ahmed A."/>
            <person name="van der Linden H."/>
            <person name="Goris M.G.A."/>
            <person name="Hartskeerl R.A."/>
            <person name="Vinetz J.M."/>
            <person name="Sutton G.G."/>
            <person name="Nelson W.C."/>
            <person name="Fouts D.E."/>
        </authorList>
    </citation>
    <scope>NUCLEOTIDE SEQUENCE [LARGE SCALE GENOMIC DNA]</scope>
    <source>
        <strain evidence="1">BUT 6</strain>
    </source>
</reference>
<dbReference type="EMBL" id="AKWZ02000003">
    <property type="protein sequence ID" value="EPG75304.1"/>
    <property type="molecule type" value="Genomic_DNA"/>
</dbReference>
<dbReference type="STRING" id="1193011.LEP1GSC058_2294"/>
<proteinExistence type="predicted"/>
<keyword evidence="2" id="KW-1185">Reference proteome</keyword>
<comment type="caution">
    <text evidence="1">The sequence shown here is derived from an EMBL/GenBank/DDBJ whole genome shotgun (WGS) entry which is preliminary data.</text>
</comment>
<dbReference type="AlphaFoldDB" id="S3V3S3"/>
<protein>
    <submittedName>
        <fullName evidence="1">Uncharacterized protein</fullName>
    </submittedName>
</protein>
<sequence>MKIRYVEQETGLTETRIPEFFGYYARNKSDSLKSNLQK</sequence>
<accession>S3V3S3</accession>
<name>S3V3S3_9LEPT</name>
<gene>
    <name evidence="1" type="ORF">LEP1GSC058_2294</name>
</gene>
<evidence type="ECO:0000313" key="1">
    <source>
        <dbReference type="EMBL" id="EPG75304.1"/>
    </source>
</evidence>